<proteinExistence type="predicted"/>
<evidence type="ECO:0000313" key="2">
    <source>
        <dbReference type="EMBL" id="OTF91577.1"/>
    </source>
</evidence>
<protein>
    <submittedName>
        <fullName evidence="2">Uncharacterized protein</fullName>
    </submittedName>
</protein>
<gene>
    <name evidence="2" type="ORF">HannXRQ_Chr16g0512281</name>
</gene>
<keyword evidence="1" id="KW-1133">Transmembrane helix</keyword>
<keyword evidence="3" id="KW-1185">Reference proteome</keyword>
<evidence type="ECO:0000313" key="3">
    <source>
        <dbReference type="Proteomes" id="UP000215914"/>
    </source>
</evidence>
<dbReference type="EMBL" id="CM007905">
    <property type="protein sequence ID" value="OTF91577.1"/>
    <property type="molecule type" value="Genomic_DNA"/>
</dbReference>
<sequence length="55" mass="6288">MLNININSGMLIALVHSLGILNPYLCVTFKKSQSNFVDDDAIKEVALMPRYTYRR</sequence>
<name>A0A251RYP6_HELAN</name>
<dbReference type="AlphaFoldDB" id="A0A251RYP6"/>
<feature type="transmembrane region" description="Helical" evidence="1">
    <location>
        <begin position="6"/>
        <end position="25"/>
    </location>
</feature>
<keyword evidence="1" id="KW-0472">Membrane</keyword>
<evidence type="ECO:0000256" key="1">
    <source>
        <dbReference type="SAM" id="Phobius"/>
    </source>
</evidence>
<dbReference type="Proteomes" id="UP000215914">
    <property type="component" value="Chromosome 16"/>
</dbReference>
<keyword evidence="1" id="KW-0812">Transmembrane</keyword>
<accession>A0A251RYP6</accession>
<organism evidence="2 3">
    <name type="scientific">Helianthus annuus</name>
    <name type="common">Common sunflower</name>
    <dbReference type="NCBI Taxonomy" id="4232"/>
    <lineage>
        <taxon>Eukaryota</taxon>
        <taxon>Viridiplantae</taxon>
        <taxon>Streptophyta</taxon>
        <taxon>Embryophyta</taxon>
        <taxon>Tracheophyta</taxon>
        <taxon>Spermatophyta</taxon>
        <taxon>Magnoliopsida</taxon>
        <taxon>eudicotyledons</taxon>
        <taxon>Gunneridae</taxon>
        <taxon>Pentapetalae</taxon>
        <taxon>asterids</taxon>
        <taxon>campanulids</taxon>
        <taxon>Asterales</taxon>
        <taxon>Asteraceae</taxon>
        <taxon>Asteroideae</taxon>
        <taxon>Heliantheae alliance</taxon>
        <taxon>Heliantheae</taxon>
        <taxon>Helianthus</taxon>
    </lineage>
</organism>
<reference evidence="3" key="1">
    <citation type="journal article" date="2017" name="Nature">
        <title>The sunflower genome provides insights into oil metabolism, flowering and Asterid evolution.</title>
        <authorList>
            <person name="Badouin H."/>
            <person name="Gouzy J."/>
            <person name="Grassa C.J."/>
            <person name="Murat F."/>
            <person name="Staton S.E."/>
            <person name="Cottret L."/>
            <person name="Lelandais-Briere C."/>
            <person name="Owens G.L."/>
            <person name="Carrere S."/>
            <person name="Mayjonade B."/>
            <person name="Legrand L."/>
            <person name="Gill N."/>
            <person name="Kane N.C."/>
            <person name="Bowers J.E."/>
            <person name="Hubner S."/>
            <person name="Bellec A."/>
            <person name="Berard A."/>
            <person name="Berges H."/>
            <person name="Blanchet N."/>
            <person name="Boniface M.C."/>
            <person name="Brunel D."/>
            <person name="Catrice O."/>
            <person name="Chaidir N."/>
            <person name="Claudel C."/>
            <person name="Donnadieu C."/>
            <person name="Faraut T."/>
            <person name="Fievet G."/>
            <person name="Helmstetter N."/>
            <person name="King M."/>
            <person name="Knapp S.J."/>
            <person name="Lai Z."/>
            <person name="Le Paslier M.C."/>
            <person name="Lippi Y."/>
            <person name="Lorenzon L."/>
            <person name="Mandel J.R."/>
            <person name="Marage G."/>
            <person name="Marchand G."/>
            <person name="Marquand E."/>
            <person name="Bret-Mestries E."/>
            <person name="Morien E."/>
            <person name="Nambeesan S."/>
            <person name="Nguyen T."/>
            <person name="Pegot-Espagnet P."/>
            <person name="Pouilly N."/>
            <person name="Raftis F."/>
            <person name="Sallet E."/>
            <person name="Schiex T."/>
            <person name="Thomas J."/>
            <person name="Vandecasteele C."/>
            <person name="Vares D."/>
            <person name="Vear F."/>
            <person name="Vautrin S."/>
            <person name="Crespi M."/>
            <person name="Mangin B."/>
            <person name="Burke J.M."/>
            <person name="Salse J."/>
            <person name="Munos S."/>
            <person name="Vincourt P."/>
            <person name="Rieseberg L.H."/>
            <person name="Langlade N.B."/>
        </authorList>
    </citation>
    <scope>NUCLEOTIDE SEQUENCE [LARGE SCALE GENOMIC DNA]</scope>
    <source>
        <strain evidence="3">cv. SF193</strain>
    </source>
</reference>
<dbReference type="InParanoid" id="A0A251RYP6"/>